<evidence type="ECO:0000313" key="4">
    <source>
        <dbReference type="Proteomes" id="UP000002814"/>
    </source>
</evidence>
<dbReference type="EMBL" id="AEQR01000004">
    <property type="protein sequence ID" value="EFW00115.1"/>
    <property type="molecule type" value="Genomic_DNA"/>
</dbReference>
<keyword evidence="4" id="KW-1185">Reference proteome</keyword>
<dbReference type="HOGENOM" id="CLU_124992_0_0_9"/>
<evidence type="ECO:0000259" key="2">
    <source>
        <dbReference type="Pfam" id="PF12182"/>
    </source>
</evidence>
<protein>
    <recommendedName>
        <fullName evidence="2">DUF3642 domain-containing protein</fullName>
    </recommendedName>
</protein>
<evidence type="ECO:0000313" key="3">
    <source>
        <dbReference type="EMBL" id="EFW00115.1"/>
    </source>
</evidence>
<evidence type="ECO:0000256" key="1">
    <source>
        <dbReference type="SAM" id="MobiDB-lite"/>
    </source>
</evidence>
<feature type="domain" description="DUF3642" evidence="2">
    <location>
        <begin position="73"/>
        <end position="155"/>
    </location>
</feature>
<gene>
    <name evidence="3" type="ORF">HMPREF9421_0492</name>
</gene>
<feature type="compositionally biased region" description="Low complexity" evidence="1">
    <location>
        <begin position="39"/>
        <end position="65"/>
    </location>
</feature>
<dbReference type="AlphaFoldDB" id="E7S8V6"/>
<name>E7S8V6_9STRE</name>
<accession>E7S8V6</accession>
<dbReference type="Gene3D" id="2.40.128.50">
    <property type="match status" value="1"/>
</dbReference>
<reference evidence="3 4" key="1">
    <citation type="submission" date="2010-12" db="EMBL/GenBank/DDBJ databases">
        <authorList>
            <person name="Muzny D."/>
            <person name="Qin X."/>
            <person name="Deng J."/>
            <person name="Jiang H."/>
            <person name="Liu Y."/>
            <person name="Qu J."/>
            <person name="Song X.-Z."/>
            <person name="Zhang L."/>
            <person name="Thornton R."/>
            <person name="Coyle M."/>
            <person name="Francisco L."/>
            <person name="Jackson L."/>
            <person name="Javaid M."/>
            <person name="Korchina V."/>
            <person name="Kovar C."/>
            <person name="Mata R."/>
            <person name="Mathew T."/>
            <person name="Ngo R."/>
            <person name="Nguyen L."/>
            <person name="Nguyen N."/>
            <person name="Okwuonu G."/>
            <person name="Ongeri F."/>
            <person name="Pham C."/>
            <person name="Simmons D."/>
            <person name="Wilczek-Boney K."/>
            <person name="Hale W."/>
            <person name="Jakkamsetti A."/>
            <person name="Pham P."/>
            <person name="Ruth R."/>
            <person name="San Lucas F."/>
            <person name="Warren J."/>
            <person name="Zhang J."/>
            <person name="Zhao Z."/>
            <person name="Zhou C."/>
            <person name="Zhu D."/>
            <person name="Lee S."/>
            <person name="Bess C."/>
            <person name="Blankenburg K."/>
            <person name="Forbes L."/>
            <person name="Fu Q."/>
            <person name="Gubbala S."/>
            <person name="Hirani K."/>
            <person name="Jayaseelan J.C."/>
            <person name="Lara F."/>
            <person name="Munidasa M."/>
            <person name="Palculict T."/>
            <person name="Patil S."/>
            <person name="Pu L.-L."/>
            <person name="Saada N."/>
            <person name="Tang L."/>
            <person name="Weissenberger G."/>
            <person name="Zhu Y."/>
            <person name="Hemphill L."/>
            <person name="Shang Y."/>
            <person name="Youmans B."/>
            <person name="Ayvaz T."/>
            <person name="Ross M."/>
            <person name="Santibanez J."/>
            <person name="Aqrawi P."/>
            <person name="Gross S."/>
            <person name="Joshi V."/>
            <person name="Fowler G."/>
            <person name="Nazareth L."/>
            <person name="Reid J."/>
            <person name="Worley K."/>
            <person name="Petrosino J."/>
            <person name="Highlander S."/>
            <person name="Gibbs R."/>
        </authorList>
    </citation>
    <scope>NUCLEOTIDE SEQUENCE [LARGE SCALE GENOMIC DNA]</scope>
    <source>
        <strain evidence="3 4">ATCC 700641</strain>
    </source>
</reference>
<dbReference type="Proteomes" id="UP000002814">
    <property type="component" value="Unassembled WGS sequence"/>
</dbReference>
<organism evidence="3 4">
    <name type="scientific">Streptococcus australis ATCC 700641</name>
    <dbReference type="NCBI Taxonomy" id="888833"/>
    <lineage>
        <taxon>Bacteria</taxon>
        <taxon>Bacillati</taxon>
        <taxon>Bacillota</taxon>
        <taxon>Bacilli</taxon>
        <taxon>Lactobacillales</taxon>
        <taxon>Streptococcaceae</taxon>
        <taxon>Streptococcus</taxon>
    </lineage>
</organism>
<dbReference type="InterPro" id="IPR020961">
    <property type="entry name" value="DUF3642_lipo"/>
</dbReference>
<sequence>MNGKSVEKSWRERRPSMAKNVTALLATATVLLLGACSNQQTPTQTNTSSSAKTTTATSSKQTTTSPQVNQAGLDGTYMGMDESDQVTLVIAGDSGTWTAVEADGEQELKQVKLDAANQVIFVGDDGYRYQLEGQQLTLKEADNELDDQDTIVLTKQ</sequence>
<dbReference type="NCBIfam" id="NF040528">
    <property type="entry name" value="SP_0198_lipo"/>
    <property type="match status" value="1"/>
</dbReference>
<dbReference type="Pfam" id="PF12182">
    <property type="entry name" value="DUF3642"/>
    <property type="match status" value="1"/>
</dbReference>
<proteinExistence type="predicted"/>
<feature type="region of interest" description="Disordered" evidence="1">
    <location>
        <begin position="39"/>
        <end position="77"/>
    </location>
</feature>
<dbReference type="InterPro" id="IPR027279">
    <property type="entry name" value="D_amino_pept/lipop_sf"/>
</dbReference>
<comment type="caution">
    <text evidence="3">The sequence shown here is derived from an EMBL/GenBank/DDBJ whole genome shotgun (WGS) entry which is preliminary data.</text>
</comment>